<feature type="domain" description="Bicarbonate transporter-like transmembrane" evidence="10">
    <location>
        <begin position="211"/>
        <end position="732"/>
    </location>
</feature>
<feature type="transmembrane region" description="Helical" evidence="9">
    <location>
        <begin position="496"/>
        <end position="517"/>
    </location>
</feature>
<dbReference type="PRINTS" id="PR01231">
    <property type="entry name" value="HCO3TRNSPORT"/>
</dbReference>
<gene>
    <name evidence="12" type="ORF">B4U79_11096</name>
    <name evidence="11" type="ORF">B4U79_13026</name>
</gene>
<evidence type="ECO:0000256" key="8">
    <source>
        <dbReference type="ARBA" id="ARBA00023136"/>
    </source>
</evidence>
<keyword evidence="3" id="KW-0813">Transport</keyword>
<dbReference type="PANTHER" id="PTHR11453">
    <property type="entry name" value="ANION EXCHANGE PROTEIN"/>
    <property type="match status" value="1"/>
</dbReference>
<protein>
    <submittedName>
        <fullName evidence="11">Anion exchange protein-like protein</fullName>
    </submittedName>
</protein>
<dbReference type="GO" id="GO:0016323">
    <property type="term" value="C:basolateral plasma membrane"/>
    <property type="evidence" value="ECO:0007669"/>
    <property type="project" value="TreeGrafter"/>
</dbReference>
<dbReference type="AlphaFoldDB" id="A0A3S3Q6G0"/>
<dbReference type="Gene3D" id="3.40.930.10">
    <property type="entry name" value="Mannitol-specific EII, Chain A"/>
    <property type="match status" value="1"/>
</dbReference>
<keyword evidence="4" id="KW-1003">Cell membrane</keyword>
<proteinExistence type="inferred from homology"/>
<keyword evidence="13" id="KW-1185">Reference proteome</keyword>
<evidence type="ECO:0000256" key="2">
    <source>
        <dbReference type="ARBA" id="ARBA00010993"/>
    </source>
</evidence>
<keyword evidence="5 9" id="KW-0812">Transmembrane</keyword>
<dbReference type="OrthoDB" id="1735926at2759"/>
<evidence type="ECO:0000313" key="12">
    <source>
        <dbReference type="EMBL" id="RWS14838.1"/>
    </source>
</evidence>
<dbReference type="InterPro" id="IPR011531">
    <property type="entry name" value="HCO3_transpt-like_TM_dom"/>
</dbReference>
<evidence type="ECO:0000256" key="7">
    <source>
        <dbReference type="ARBA" id="ARBA00023065"/>
    </source>
</evidence>
<sequence length="736" mass="83893">MSAALEGFCVTTVTKSVPFKDFLKESKCLLEILRFNERGLVILRLKCANLEQALNHMLKKSKFFFNDSEIIKSMFVDDKKILLHEMFYGLNLNPIPHDQSWLCLTCPLSTIAEREIMIACLSDPIHISPSANKIHFLILILTPTNAKLSKNEKEIAAIYSTLFANSSFRQSLKEAENEELFKQLLMRRAQSLIEFEESKAEKLEKPKISLKFCDGLKSDFKRRLKFYKSDFIDGFVGEKTIRKTIAATCFLYFAIILPCIAFGVRAGNETRGAFDSRKALFGQTIGGLFFGLFSGQPLVIIMTTAPLCLYTKVIFDISFENDWDFRATYTCVALWTALLLILYSIFDFSKVMHFCTKSTEEIFAVFSFFAFAVDAIKDVVLSFKTHFNSLACKHNVDFNITSFNSTKENMSHCMRETSLLYLLLVLGTVALAIYLYSLNQTPFFVGFIRETISDYALPISVLVFSFIASFVFREIEVDRFDFSESFELKRAKVEHLPLAAIFSAMILAFPLSLLFFMDQNISAAMVNNRANKLKKGPAYHLDLFVIAVLNIIISMFGFPLMHGMLPHSPLHARCLADIEARVENGHKYELVTKARETRVAVILAHVFIGLTACFLIPYPLSYIPVPVLDGLFIYCAVASLRGNEIIERVYLFITEQSNYPATHYIRTCKQRNVHYFTAAQLLQTALLCFSAFSPWAYFRMAYPLIIAILVPIRHYLLPLIIERKDLDNLDTTTGDY</sequence>
<reference evidence="11" key="2">
    <citation type="submission" date="2018-11" db="EMBL/GenBank/DDBJ databases">
        <title>Trombidioid mite genomics.</title>
        <authorList>
            <person name="Dong X."/>
        </authorList>
    </citation>
    <scope>NUCLEOTIDE SEQUENCE</scope>
    <source>
        <strain evidence="11">UoL-WK</strain>
    </source>
</reference>
<dbReference type="SUPFAM" id="SSF55804">
    <property type="entry name" value="Phoshotransferase/anion transport protein"/>
    <property type="match status" value="1"/>
</dbReference>
<keyword evidence="7" id="KW-0406">Ion transport</keyword>
<dbReference type="Gene3D" id="1.10.287.570">
    <property type="entry name" value="Helical hairpin bin"/>
    <property type="match status" value="1"/>
</dbReference>
<comment type="subcellular location">
    <subcellularLocation>
        <location evidence="1">Cell membrane</location>
        <topology evidence="1">Multi-pass membrane protein</topology>
    </subcellularLocation>
</comment>
<comment type="caution">
    <text evidence="11">The sequence shown here is derived from an EMBL/GenBank/DDBJ whole genome shotgun (WGS) entry which is preliminary data.</text>
</comment>
<dbReference type="GO" id="GO:0005452">
    <property type="term" value="F:solute:inorganic anion antiporter activity"/>
    <property type="evidence" value="ECO:0007669"/>
    <property type="project" value="InterPro"/>
</dbReference>
<keyword evidence="6 9" id="KW-1133">Transmembrane helix</keyword>
<dbReference type="PANTHER" id="PTHR11453:SF127">
    <property type="entry name" value="SOLUTE CARRIER FAMILY 4 MEMBER 11"/>
    <property type="match status" value="1"/>
</dbReference>
<feature type="transmembrane region" description="Helical" evidence="9">
    <location>
        <begin position="599"/>
        <end position="617"/>
    </location>
</feature>
<feature type="transmembrane region" description="Helical" evidence="9">
    <location>
        <begin position="285"/>
        <end position="307"/>
    </location>
</feature>
<reference evidence="11 13" key="1">
    <citation type="journal article" date="2018" name="Gigascience">
        <title>Genomes of trombidid mites reveal novel predicted allergens and laterally-transferred genes associated with secondary metabolism.</title>
        <authorList>
            <person name="Dong X."/>
            <person name="Chaisiri K."/>
            <person name="Xia D."/>
            <person name="Armstrong S.D."/>
            <person name="Fang Y."/>
            <person name="Donnelly M.J."/>
            <person name="Kadowaki T."/>
            <person name="McGarry J.W."/>
            <person name="Darby A.C."/>
            <person name="Makepeace B.L."/>
        </authorList>
    </citation>
    <scope>NUCLEOTIDE SEQUENCE [LARGE SCALE GENOMIC DNA]</scope>
    <source>
        <strain evidence="11">UoL-WK</strain>
    </source>
</reference>
<evidence type="ECO:0000256" key="4">
    <source>
        <dbReference type="ARBA" id="ARBA00022475"/>
    </source>
</evidence>
<feature type="transmembrane region" description="Helical" evidence="9">
    <location>
        <begin position="245"/>
        <end position="264"/>
    </location>
</feature>
<feature type="transmembrane region" description="Helical" evidence="9">
    <location>
        <begin position="419"/>
        <end position="436"/>
    </location>
</feature>
<evidence type="ECO:0000313" key="13">
    <source>
        <dbReference type="Proteomes" id="UP000285301"/>
    </source>
</evidence>
<dbReference type="EMBL" id="NCKU01000610">
    <property type="protein sequence ID" value="RWS14838.1"/>
    <property type="molecule type" value="Genomic_DNA"/>
</dbReference>
<dbReference type="EMBL" id="NCKU01000613">
    <property type="protein sequence ID" value="RWS14825.1"/>
    <property type="molecule type" value="Genomic_DNA"/>
</dbReference>
<evidence type="ECO:0000256" key="3">
    <source>
        <dbReference type="ARBA" id="ARBA00022448"/>
    </source>
</evidence>
<keyword evidence="8 9" id="KW-0472">Membrane</keyword>
<evidence type="ECO:0000259" key="10">
    <source>
        <dbReference type="Pfam" id="PF00955"/>
    </source>
</evidence>
<dbReference type="Pfam" id="PF00955">
    <property type="entry name" value="HCO3_cotransp"/>
    <property type="match status" value="1"/>
</dbReference>
<dbReference type="GO" id="GO:0006820">
    <property type="term" value="P:monoatomic anion transport"/>
    <property type="evidence" value="ECO:0007669"/>
    <property type="project" value="InterPro"/>
</dbReference>
<dbReference type="GO" id="GO:0050801">
    <property type="term" value="P:monoatomic ion homeostasis"/>
    <property type="evidence" value="ECO:0007669"/>
    <property type="project" value="TreeGrafter"/>
</dbReference>
<comment type="similarity">
    <text evidence="2">Belongs to the anion exchanger (TC 2.A.31) family.</text>
</comment>
<feature type="transmembrane region" description="Helical" evidence="9">
    <location>
        <begin position="327"/>
        <end position="346"/>
    </location>
</feature>
<dbReference type="InterPro" id="IPR016152">
    <property type="entry name" value="PTrfase/Anion_transptr"/>
</dbReference>
<organism evidence="11 13">
    <name type="scientific">Dinothrombium tinctorium</name>
    <dbReference type="NCBI Taxonomy" id="1965070"/>
    <lineage>
        <taxon>Eukaryota</taxon>
        <taxon>Metazoa</taxon>
        <taxon>Ecdysozoa</taxon>
        <taxon>Arthropoda</taxon>
        <taxon>Chelicerata</taxon>
        <taxon>Arachnida</taxon>
        <taxon>Acari</taxon>
        <taxon>Acariformes</taxon>
        <taxon>Trombidiformes</taxon>
        <taxon>Prostigmata</taxon>
        <taxon>Anystina</taxon>
        <taxon>Parasitengona</taxon>
        <taxon>Trombidioidea</taxon>
        <taxon>Trombidiidae</taxon>
        <taxon>Dinothrombium</taxon>
    </lineage>
</organism>
<feature type="transmembrane region" description="Helical" evidence="9">
    <location>
        <begin position="537"/>
        <end position="558"/>
    </location>
</feature>
<evidence type="ECO:0000256" key="9">
    <source>
        <dbReference type="SAM" id="Phobius"/>
    </source>
</evidence>
<evidence type="ECO:0000256" key="1">
    <source>
        <dbReference type="ARBA" id="ARBA00004651"/>
    </source>
</evidence>
<feature type="transmembrane region" description="Helical" evidence="9">
    <location>
        <begin position="701"/>
        <end position="721"/>
    </location>
</feature>
<dbReference type="InterPro" id="IPR003020">
    <property type="entry name" value="HCO3_transpt_euk"/>
</dbReference>
<evidence type="ECO:0000256" key="5">
    <source>
        <dbReference type="ARBA" id="ARBA00022692"/>
    </source>
</evidence>
<name>A0A3S3Q6G0_9ACAR</name>
<dbReference type="STRING" id="1965070.A0A3S3Q6G0"/>
<dbReference type="Proteomes" id="UP000285301">
    <property type="component" value="Unassembled WGS sequence"/>
</dbReference>
<feature type="transmembrane region" description="Helical" evidence="9">
    <location>
        <begin position="456"/>
        <end position="475"/>
    </location>
</feature>
<evidence type="ECO:0000256" key="6">
    <source>
        <dbReference type="ARBA" id="ARBA00022989"/>
    </source>
</evidence>
<evidence type="ECO:0000313" key="11">
    <source>
        <dbReference type="EMBL" id="RWS14825.1"/>
    </source>
</evidence>
<accession>A0A3S3Q6G0</accession>